<keyword evidence="3" id="KW-0813">Transport</keyword>
<organism evidence="13 14">
    <name type="scientific">Naasia lichenicola</name>
    <dbReference type="NCBI Taxonomy" id="2565933"/>
    <lineage>
        <taxon>Bacteria</taxon>
        <taxon>Bacillati</taxon>
        <taxon>Actinomycetota</taxon>
        <taxon>Actinomycetes</taxon>
        <taxon>Micrococcales</taxon>
        <taxon>Microbacteriaceae</taxon>
        <taxon>Naasia</taxon>
    </lineage>
</organism>
<dbReference type="AlphaFoldDB" id="A0A4S4FMP9"/>
<evidence type="ECO:0000313" key="14">
    <source>
        <dbReference type="Proteomes" id="UP000309133"/>
    </source>
</evidence>
<dbReference type="RefSeq" id="WP_136426920.1">
    <property type="nucleotide sequence ID" value="NZ_SSSM01000003.1"/>
</dbReference>
<keyword evidence="14" id="KW-1185">Reference proteome</keyword>
<evidence type="ECO:0000313" key="13">
    <source>
        <dbReference type="EMBL" id="THG31800.1"/>
    </source>
</evidence>
<evidence type="ECO:0000256" key="4">
    <source>
        <dbReference type="ARBA" id="ARBA00022553"/>
    </source>
</evidence>
<dbReference type="Gene3D" id="3.40.930.10">
    <property type="entry name" value="Mannitol-specific EII, Chain A"/>
    <property type="match status" value="1"/>
</dbReference>
<dbReference type="GO" id="GO:0090563">
    <property type="term" value="F:protein-phosphocysteine-sugar phosphotransferase activity"/>
    <property type="evidence" value="ECO:0007669"/>
    <property type="project" value="TreeGrafter"/>
</dbReference>
<dbReference type="Proteomes" id="UP000309133">
    <property type="component" value="Unassembled WGS sequence"/>
</dbReference>
<dbReference type="CDD" id="cd00211">
    <property type="entry name" value="PTS_IIA_fru"/>
    <property type="match status" value="1"/>
</dbReference>
<evidence type="ECO:0000256" key="9">
    <source>
        <dbReference type="ARBA" id="ARBA00029908"/>
    </source>
</evidence>
<comment type="caution">
    <text evidence="13">The sequence shown here is derived from an EMBL/GenBank/DDBJ whole genome shotgun (WGS) entry which is preliminary data.</text>
</comment>
<dbReference type="InterPro" id="IPR002178">
    <property type="entry name" value="PTS_EIIA_type-2_dom"/>
</dbReference>
<evidence type="ECO:0000256" key="1">
    <source>
        <dbReference type="ARBA" id="ARBA00002434"/>
    </source>
</evidence>
<evidence type="ECO:0000259" key="12">
    <source>
        <dbReference type="PROSITE" id="PS51094"/>
    </source>
</evidence>
<dbReference type="EMBL" id="SSSM01000003">
    <property type="protein sequence ID" value="THG31800.1"/>
    <property type="molecule type" value="Genomic_DNA"/>
</dbReference>
<dbReference type="InterPro" id="IPR016152">
    <property type="entry name" value="PTrfase/Anion_transptr"/>
</dbReference>
<evidence type="ECO:0000256" key="11">
    <source>
        <dbReference type="ARBA" id="ARBA00030962"/>
    </source>
</evidence>
<evidence type="ECO:0000256" key="5">
    <source>
        <dbReference type="ARBA" id="ARBA00022597"/>
    </source>
</evidence>
<comment type="function">
    <text evidence="1">The phosphoenolpyruvate-dependent sugar phosphotransferase system (sugar PTS), a major carbohydrate active transport system, catalyzes the phosphorylation of incoming sugar substrates concomitantly with their translocation across the cell membrane. The enzyme II CmtAB PTS system is involved in D-mannitol transport.</text>
</comment>
<dbReference type="PANTHER" id="PTHR30181:SF2">
    <property type="entry name" value="PTS SYSTEM MANNITOL-SPECIFIC EIICBA COMPONENT"/>
    <property type="match status" value="1"/>
</dbReference>
<evidence type="ECO:0000256" key="3">
    <source>
        <dbReference type="ARBA" id="ARBA00022448"/>
    </source>
</evidence>
<dbReference type="PROSITE" id="PS51094">
    <property type="entry name" value="PTS_EIIA_TYPE_2"/>
    <property type="match status" value="1"/>
</dbReference>
<evidence type="ECO:0000256" key="6">
    <source>
        <dbReference type="ARBA" id="ARBA00022679"/>
    </source>
</evidence>
<name>A0A4S4FMP9_9MICO</name>
<evidence type="ECO:0000256" key="10">
    <source>
        <dbReference type="ARBA" id="ARBA00030956"/>
    </source>
</evidence>
<keyword evidence="8" id="KW-0418">Kinase</keyword>
<evidence type="ECO:0000256" key="8">
    <source>
        <dbReference type="ARBA" id="ARBA00022777"/>
    </source>
</evidence>
<reference evidence="13 14" key="1">
    <citation type="submission" date="2019-04" db="EMBL/GenBank/DDBJ databases">
        <authorList>
            <person name="Jiang L."/>
        </authorList>
    </citation>
    <scope>NUCLEOTIDE SEQUENCE [LARGE SCALE GENOMIC DNA]</scope>
    <source>
        <strain evidence="13 14">YIM 131853</strain>
    </source>
</reference>
<proteinExistence type="predicted"/>
<accession>A0A4S4FMP9</accession>
<dbReference type="OrthoDB" id="1640042at2"/>
<dbReference type="Pfam" id="PF00359">
    <property type="entry name" value="PTS_EIIA_2"/>
    <property type="match status" value="1"/>
</dbReference>
<sequence>MTEPAIGTILAQQSIRFRGSAEDRFDAVRQCGRALVDSGAVEEPYIDAMLAREQAVSTFVGEGIAIPHGTLAGKDAVNRDALVFLRFPDGVDWEGETVTLCIGISAEGGGHIALLSRLADIVLEPERAAQLRSATTPDEVYALLDATDD</sequence>
<feature type="domain" description="PTS EIIA type-2" evidence="12">
    <location>
        <begin position="8"/>
        <end position="147"/>
    </location>
</feature>
<gene>
    <name evidence="13" type="ORF">E6C64_07040</name>
</gene>
<keyword evidence="7" id="KW-0598">Phosphotransferase system</keyword>
<dbReference type="GO" id="GO:0005886">
    <property type="term" value="C:plasma membrane"/>
    <property type="evidence" value="ECO:0007669"/>
    <property type="project" value="TreeGrafter"/>
</dbReference>
<protein>
    <recommendedName>
        <fullName evidence="2">Mannitol-specific phosphotransferase enzyme IIA component</fullName>
    </recommendedName>
    <alternativeName>
        <fullName evidence="10">EIIA</fullName>
    </alternativeName>
    <alternativeName>
        <fullName evidence="11">EIII</fullName>
    </alternativeName>
    <alternativeName>
        <fullName evidence="9">PTS system mannitol-specific EIIA component</fullName>
    </alternativeName>
</protein>
<keyword evidence="6" id="KW-0808">Transferase</keyword>
<evidence type="ECO:0000256" key="2">
    <source>
        <dbReference type="ARBA" id="ARBA00014783"/>
    </source>
</evidence>
<dbReference type="SUPFAM" id="SSF55804">
    <property type="entry name" value="Phoshotransferase/anion transport protein"/>
    <property type="match status" value="1"/>
</dbReference>
<dbReference type="PANTHER" id="PTHR30181">
    <property type="entry name" value="MANNITOL PERMEASE IIC COMPONENT"/>
    <property type="match status" value="1"/>
</dbReference>
<dbReference type="PROSITE" id="PS00372">
    <property type="entry name" value="PTS_EIIA_TYPE_2_HIS"/>
    <property type="match status" value="1"/>
</dbReference>
<dbReference type="GO" id="GO:0009401">
    <property type="term" value="P:phosphoenolpyruvate-dependent sugar phosphotransferase system"/>
    <property type="evidence" value="ECO:0007669"/>
    <property type="project" value="UniProtKB-KW"/>
</dbReference>
<keyword evidence="4" id="KW-0597">Phosphoprotein</keyword>
<dbReference type="GO" id="GO:0016301">
    <property type="term" value="F:kinase activity"/>
    <property type="evidence" value="ECO:0007669"/>
    <property type="project" value="UniProtKB-KW"/>
</dbReference>
<keyword evidence="5 13" id="KW-0762">Sugar transport</keyword>
<dbReference type="InterPro" id="IPR050893">
    <property type="entry name" value="Sugar_PTS"/>
</dbReference>
<evidence type="ECO:0000256" key="7">
    <source>
        <dbReference type="ARBA" id="ARBA00022683"/>
    </source>
</evidence>